<accession>A0AAV3YGJ2</accession>
<name>A0AAV3YGJ2_9GAST</name>
<feature type="signal peptide" evidence="1">
    <location>
        <begin position="1"/>
        <end position="22"/>
    </location>
</feature>
<evidence type="ECO:0000313" key="3">
    <source>
        <dbReference type="Proteomes" id="UP000735302"/>
    </source>
</evidence>
<dbReference type="Proteomes" id="UP000735302">
    <property type="component" value="Unassembled WGS sequence"/>
</dbReference>
<reference evidence="2 3" key="1">
    <citation type="journal article" date="2021" name="Elife">
        <title>Chloroplast acquisition without the gene transfer in kleptoplastic sea slugs, Plakobranchus ocellatus.</title>
        <authorList>
            <person name="Maeda T."/>
            <person name="Takahashi S."/>
            <person name="Yoshida T."/>
            <person name="Shimamura S."/>
            <person name="Takaki Y."/>
            <person name="Nagai Y."/>
            <person name="Toyoda A."/>
            <person name="Suzuki Y."/>
            <person name="Arimoto A."/>
            <person name="Ishii H."/>
            <person name="Satoh N."/>
            <person name="Nishiyama T."/>
            <person name="Hasebe M."/>
            <person name="Maruyama T."/>
            <person name="Minagawa J."/>
            <person name="Obokata J."/>
            <person name="Shigenobu S."/>
        </authorList>
    </citation>
    <scope>NUCLEOTIDE SEQUENCE [LARGE SCALE GENOMIC DNA]</scope>
</reference>
<organism evidence="2 3">
    <name type="scientific">Plakobranchus ocellatus</name>
    <dbReference type="NCBI Taxonomy" id="259542"/>
    <lineage>
        <taxon>Eukaryota</taxon>
        <taxon>Metazoa</taxon>
        <taxon>Spiralia</taxon>
        <taxon>Lophotrochozoa</taxon>
        <taxon>Mollusca</taxon>
        <taxon>Gastropoda</taxon>
        <taxon>Heterobranchia</taxon>
        <taxon>Euthyneura</taxon>
        <taxon>Panpulmonata</taxon>
        <taxon>Sacoglossa</taxon>
        <taxon>Placobranchoidea</taxon>
        <taxon>Plakobranchidae</taxon>
        <taxon>Plakobranchus</taxon>
    </lineage>
</organism>
<dbReference type="AlphaFoldDB" id="A0AAV3YGJ2"/>
<sequence length="120" mass="13224">MMSGLIPVSWMTLELLLHSGRSAKTSVSSHSCSNLFLRISMPAALPYEDIPSYVNINAFTFSLTIKPFVLHIDGVASSCNGLLCHHVNISWLRASLQELRICSVVSLLWHSEHVGSSFIP</sequence>
<gene>
    <name evidence="2" type="ORF">PoB_000848200</name>
</gene>
<comment type="caution">
    <text evidence="2">The sequence shown here is derived from an EMBL/GenBank/DDBJ whole genome shotgun (WGS) entry which is preliminary data.</text>
</comment>
<evidence type="ECO:0008006" key="4">
    <source>
        <dbReference type="Google" id="ProtNLM"/>
    </source>
</evidence>
<proteinExistence type="predicted"/>
<keyword evidence="3" id="KW-1185">Reference proteome</keyword>
<keyword evidence="1" id="KW-0732">Signal</keyword>
<dbReference type="EMBL" id="BLXT01000975">
    <property type="protein sequence ID" value="GFN81976.1"/>
    <property type="molecule type" value="Genomic_DNA"/>
</dbReference>
<evidence type="ECO:0000313" key="2">
    <source>
        <dbReference type="EMBL" id="GFN81976.1"/>
    </source>
</evidence>
<evidence type="ECO:0000256" key="1">
    <source>
        <dbReference type="SAM" id="SignalP"/>
    </source>
</evidence>
<feature type="chain" id="PRO_5043562362" description="Secreted protein" evidence="1">
    <location>
        <begin position="23"/>
        <end position="120"/>
    </location>
</feature>
<protein>
    <recommendedName>
        <fullName evidence="4">Secreted protein</fullName>
    </recommendedName>
</protein>